<organism evidence="1 2">
    <name type="scientific">Thermoflexibacter ruber</name>
    <dbReference type="NCBI Taxonomy" id="1003"/>
    <lineage>
        <taxon>Bacteria</taxon>
        <taxon>Pseudomonadati</taxon>
        <taxon>Bacteroidota</taxon>
        <taxon>Cytophagia</taxon>
        <taxon>Cytophagales</taxon>
        <taxon>Thermoflexibacteraceae</taxon>
        <taxon>Thermoflexibacter</taxon>
    </lineage>
</organism>
<evidence type="ECO:0000313" key="2">
    <source>
        <dbReference type="Proteomes" id="UP000199513"/>
    </source>
</evidence>
<dbReference type="EMBL" id="FONY01000040">
    <property type="protein sequence ID" value="SFF48257.1"/>
    <property type="molecule type" value="Genomic_DNA"/>
</dbReference>
<dbReference type="STRING" id="1003.SAMN04488541_104018"/>
<dbReference type="RefSeq" id="WP_091548891.1">
    <property type="nucleotide sequence ID" value="NZ_FONY01000040.1"/>
</dbReference>
<dbReference type="Proteomes" id="UP000199513">
    <property type="component" value="Unassembled WGS sequence"/>
</dbReference>
<dbReference type="Gene3D" id="3.90.1530.10">
    <property type="entry name" value="Conserved hypothetical protein from pyrococcus furiosus pfu- 392566-001, ParB domain"/>
    <property type="match status" value="1"/>
</dbReference>
<accession>A0A1I2J4V0</accession>
<proteinExistence type="predicted"/>
<protein>
    <submittedName>
        <fullName evidence="1">ParB-like nuclease domain-containing protein</fullName>
    </submittedName>
</protein>
<dbReference type="AlphaFoldDB" id="A0A1I2J4V0"/>
<gene>
    <name evidence="1" type="ORF">SAMN04488541_104018</name>
</gene>
<name>A0A1I2J4V0_9BACT</name>
<reference evidence="1 2" key="1">
    <citation type="submission" date="2016-10" db="EMBL/GenBank/DDBJ databases">
        <authorList>
            <person name="de Groot N.N."/>
        </authorList>
    </citation>
    <scope>NUCLEOTIDE SEQUENCE [LARGE SCALE GENOMIC DNA]</scope>
    <source>
        <strain>GEY</strain>
        <strain evidence="2">DSM 9560</strain>
    </source>
</reference>
<dbReference type="SUPFAM" id="SSF110849">
    <property type="entry name" value="ParB/Sulfiredoxin"/>
    <property type="match status" value="1"/>
</dbReference>
<sequence length="323" mass="37637">MAKKQFKFEGLVKQAEQQNKESTDYIRQNIIIDEELQKFIPPLLDEEFKLLEDNILKDGCRDALIVWEQPEGNYVLIDGHNRYQICQKHNLLFKVQVVNFEDKEEAKDWMILNQLGKRNVTEEAKAYLRGLQYKQEKKRIGGSGVNQFNKDQFAKDAERTAERLASQHKVSEKTIRTDEKFAEVIDKITLGNERLKWDMLNRKVKFGKVALTNLSGEPEDILVQIGKNMAEGKGFRESINIAKKVEKKPIKKEKAKETLPANYIPLEITNPHVLADEDKNMKIMDLKDKIVDDFVAVVNQQDKQALERLREYLDELEDLLFDE</sequence>
<dbReference type="InterPro" id="IPR036086">
    <property type="entry name" value="ParB/Sulfiredoxin_sf"/>
</dbReference>
<keyword evidence="2" id="KW-1185">Reference proteome</keyword>
<evidence type="ECO:0000313" key="1">
    <source>
        <dbReference type="EMBL" id="SFF48257.1"/>
    </source>
</evidence>
<dbReference type="OrthoDB" id="5944985at2"/>